<accession>A0ABN7TGR4</accession>
<feature type="compositionally biased region" description="Basic and acidic residues" evidence="1">
    <location>
        <begin position="244"/>
        <end position="281"/>
    </location>
</feature>
<feature type="compositionally biased region" description="Basic and acidic residues" evidence="1">
    <location>
        <begin position="150"/>
        <end position="161"/>
    </location>
</feature>
<organism evidence="2 3">
    <name type="scientific">Oikopleura dioica</name>
    <name type="common">Tunicate</name>
    <dbReference type="NCBI Taxonomy" id="34765"/>
    <lineage>
        <taxon>Eukaryota</taxon>
        <taxon>Metazoa</taxon>
        <taxon>Chordata</taxon>
        <taxon>Tunicata</taxon>
        <taxon>Appendicularia</taxon>
        <taxon>Copelata</taxon>
        <taxon>Oikopleuridae</taxon>
        <taxon>Oikopleura</taxon>
    </lineage>
</organism>
<feature type="region of interest" description="Disordered" evidence="1">
    <location>
        <begin position="32"/>
        <end position="281"/>
    </location>
</feature>
<dbReference type="Proteomes" id="UP001158576">
    <property type="component" value="Chromosome 2"/>
</dbReference>
<sequence length="320" mass="36038">MTSIIDSIVESDVSEASDVSVEKPKLNLRDIVNAPPSDVKEAEPSVPAKKPRKKRIPQELKNLQDTEEYMEASRSVKGDVNSERGRRPPRRAAVIARENVNLLRGKEPTAAELRENRSFEKSPDRSSPEPQDSLRDQIISINSSGEESEAEAKEKPTERKKSPSPPPVQPKPRPPPLKKAPSRESAIPKPPQLKRRPEPLPSPVKSKIPNLSPTISKLPDFKPKLKSPKIEGDSKKPEQPQPKKMKEEKKEQQENESSETKSKKVKKEKELDPQDLSEIKKKNEEYEIAFQKVSKLFYDWIEQRAKTASENGISTEASAT</sequence>
<evidence type="ECO:0000313" key="2">
    <source>
        <dbReference type="EMBL" id="CAG5114281.1"/>
    </source>
</evidence>
<name>A0ABN7TGR4_OIKDI</name>
<feature type="compositionally biased region" description="Basic and acidic residues" evidence="1">
    <location>
        <begin position="104"/>
        <end position="135"/>
    </location>
</feature>
<gene>
    <name evidence="2" type="ORF">OKIOD_LOCUS17108</name>
</gene>
<reference evidence="2 3" key="1">
    <citation type="submission" date="2021-04" db="EMBL/GenBank/DDBJ databases">
        <authorList>
            <person name="Bliznina A."/>
        </authorList>
    </citation>
    <scope>NUCLEOTIDE SEQUENCE [LARGE SCALE GENOMIC DNA]</scope>
</reference>
<evidence type="ECO:0000256" key="1">
    <source>
        <dbReference type="SAM" id="MobiDB-lite"/>
    </source>
</evidence>
<dbReference type="EMBL" id="OU015567">
    <property type="protein sequence ID" value="CAG5114281.1"/>
    <property type="molecule type" value="Genomic_DNA"/>
</dbReference>
<proteinExistence type="predicted"/>
<keyword evidence="3" id="KW-1185">Reference proteome</keyword>
<feature type="compositionally biased region" description="Basic and acidic residues" evidence="1">
    <location>
        <begin position="74"/>
        <end position="86"/>
    </location>
</feature>
<protein>
    <submittedName>
        <fullName evidence="2">Oidioi.mRNA.OKI2018_I69.chr2.g8343.t1.cds</fullName>
    </submittedName>
</protein>
<evidence type="ECO:0000313" key="3">
    <source>
        <dbReference type="Proteomes" id="UP001158576"/>
    </source>
</evidence>
<feature type="compositionally biased region" description="Pro residues" evidence="1">
    <location>
        <begin position="163"/>
        <end position="178"/>
    </location>
</feature>
<feature type="compositionally biased region" description="Basic and acidic residues" evidence="1">
    <location>
        <begin position="219"/>
        <end position="238"/>
    </location>
</feature>